<sequence>MLPPTSTCISILLAIAYSQVIPEIASRPSNCLHAQVAGPYCWYILKNSRQINGGVRLISNATGVTGFASIELSTGHDSQGFPERNVAVWAEGDVVYESKLYGDIGLRIAIHIPTYSKNG</sequence>
<feature type="chain" id="PRO_5029691530" evidence="1">
    <location>
        <begin position="19"/>
        <end position="119"/>
    </location>
</feature>
<comment type="caution">
    <text evidence="2">The sequence shown here is derived from an EMBL/GenBank/DDBJ whole genome shotgun (WGS) entry which is preliminary data.</text>
</comment>
<protein>
    <submittedName>
        <fullName evidence="2">Uncharacterized protein</fullName>
    </submittedName>
</protein>
<dbReference type="Proteomes" id="UP000591131">
    <property type="component" value="Unassembled WGS sequence"/>
</dbReference>
<name>A0A7J6MUF9_PERCH</name>
<keyword evidence="1" id="KW-0732">Signal</keyword>
<organism evidence="2 3">
    <name type="scientific">Perkinsus chesapeaki</name>
    <name type="common">Clam parasite</name>
    <name type="synonym">Perkinsus andrewsi</name>
    <dbReference type="NCBI Taxonomy" id="330153"/>
    <lineage>
        <taxon>Eukaryota</taxon>
        <taxon>Sar</taxon>
        <taxon>Alveolata</taxon>
        <taxon>Perkinsozoa</taxon>
        <taxon>Perkinsea</taxon>
        <taxon>Perkinsida</taxon>
        <taxon>Perkinsidae</taxon>
        <taxon>Perkinsus</taxon>
    </lineage>
</organism>
<evidence type="ECO:0000313" key="3">
    <source>
        <dbReference type="Proteomes" id="UP000591131"/>
    </source>
</evidence>
<feature type="signal peptide" evidence="1">
    <location>
        <begin position="1"/>
        <end position="18"/>
    </location>
</feature>
<dbReference type="EMBL" id="JAAPAO010000050">
    <property type="protein sequence ID" value="KAF4675235.1"/>
    <property type="molecule type" value="Genomic_DNA"/>
</dbReference>
<accession>A0A7J6MUF9</accession>
<dbReference type="AlphaFoldDB" id="A0A7J6MUF9"/>
<evidence type="ECO:0000256" key="1">
    <source>
        <dbReference type="SAM" id="SignalP"/>
    </source>
</evidence>
<gene>
    <name evidence="2" type="ORF">FOL47_008074</name>
</gene>
<keyword evidence="3" id="KW-1185">Reference proteome</keyword>
<proteinExistence type="predicted"/>
<evidence type="ECO:0000313" key="2">
    <source>
        <dbReference type="EMBL" id="KAF4675235.1"/>
    </source>
</evidence>
<reference evidence="2 3" key="1">
    <citation type="submission" date="2020-04" db="EMBL/GenBank/DDBJ databases">
        <title>Perkinsus chesapeaki whole genome sequence.</title>
        <authorList>
            <person name="Bogema D.R."/>
        </authorList>
    </citation>
    <scope>NUCLEOTIDE SEQUENCE [LARGE SCALE GENOMIC DNA]</scope>
    <source>
        <strain evidence="2">ATCC PRA-425</strain>
    </source>
</reference>